<dbReference type="EMBL" id="JAQOWY010000389">
    <property type="protein sequence ID" value="KAK1842891.1"/>
    <property type="molecule type" value="Genomic_DNA"/>
</dbReference>
<evidence type="ECO:0000313" key="2">
    <source>
        <dbReference type="Proteomes" id="UP001243330"/>
    </source>
</evidence>
<organism evidence="1 2">
    <name type="scientific">Colletotrichum chrysophilum</name>
    <dbReference type="NCBI Taxonomy" id="1836956"/>
    <lineage>
        <taxon>Eukaryota</taxon>
        <taxon>Fungi</taxon>
        <taxon>Dikarya</taxon>
        <taxon>Ascomycota</taxon>
        <taxon>Pezizomycotina</taxon>
        <taxon>Sordariomycetes</taxon>
        <taxon>Hypocreomycetidae</taxon>
        <taxon>Glomerellales</taxon>
        <taxon>Glomerellaceae</taxon>
        <taxon>Colletotrichum</taxon>
        <taxon>Colletotrichum gloeosporioides species complex</taxon>
    </lineage>
</organism>
<reference evidence="1" key="1">
    <citation type="submission" date="2023-01" db="EMBL/GenBank/DDBJ databases">
        <title>Colletotrichum chrysophilum M932 genome sequence.</title>
        <authorList>
            <person name="Baroncelli R."/>
        </authorList>
    </citation>
    <scope>NUCLEOTIDE SEQUENCE</scope>
    <source>
        <strain evidence="1">M932</strain>
    </source>
</reference>
<comment type="caution">
    <text evidence="1">The sequence shown here is derived from an EMBL/GenBank/DDBJ whole genome shotgun (WGS) entry which is preliminary data.</text>
</comment>
<protein>
    <submittedName>
        <fullName evidence="1">Uncharacterized protein</fullName>
    </submittedName>
</protein>
<keyword evidence="2" id="KW-1185">Reference proteome</keyword>
<evidence type="ECO:0000313" key="1">
    <source>
        <dbReference type="EMBL" id="KAK1842891.1"/>
    </source>
</evidence>
<accession>A0AAD9A7H0</accession>
<dbReference type="Proteomes" id="UP001243330">
    <property type="component" value="Unassembled WGS sequence"/>
</dbReference>
<gene>
    <name evidence="1" type="ORF">CCHR01_14495</name>
</gene>
<sequence length="113" mass="12046">MRTRHHLTSVVHQVIQAAVLPLDELKDAGDRFIAVDVDLDDFEGARRGGDVVAELRGGGRALLRRSGSEKNVVLCVGGEERFDGLVADAGVGACYEGDSFGGYCLLLNLFGRG</sequence>
<name>A0AAD9A7H0_9PEZI</name>
<proteinExistence type="predicted"/>
<dbReference type="AlphaFoldDB" id="A0AAD9A7H0"/>